<organism evidence="2 3">
    <name type="scientific">Wenzhouxiangella marina</name>
    <dbReference type="NCBI Taxonomy" id="1579979"/>
    <lineage>
        <taxon>Bacteria</taxon>
        <taxon>Pseudomonadati</taxon>
        <taxon>Pseudomonadota</taxon>
        <taxon>Gammaproteobacteria</taxon>
        <taxon>Chromatiales</taxon>
        <taxon>Wenzhouxiangellaceae</taxon>
        <taxon>Wenzhouxiangella</taxon>
    </lineage>
</organism>
<dbReference type="SUPFAM" id="SSF160246">
    <property type="entry name" value="EspE N-terminal domain-like"/>
    <property type="match status" value="1"/>
</dbReference>
<dbReference type="KEGG" id="wma:WM2015_38"/>
<feature type="domain" description="Type II secretion system protein GspE N-terminal" evidence="1">
    <location>
        <begin position="64"/>
        <end position="147"/>
    </location>
</feature>
<dbReference type="AlphaFoldDB" id="A0A0K0XRT7"/>
<name>A0A0K0XRT7_9GAMM</name>
<dbReference type="InterPro" id="IPR007831">
    <property type="entry name" value="T2SS_GspE_N"/>
</dbReference>
<dbReference type="Pfam" id="PF05157">
    <property type="entry name" value="MshEN"/>
    <property type="match status" value="1"/>
</dbReference>
<accession>A0A0K0XRT7</accession>
<protein>
    <recommendedName>
        <fullName evidence="1">Type II secretion system protein GspE N-terminal domain-containing protein</fullName>
    </recommendedName>
</protein>
<dbReference type="Gene3D" id="3.30.300.160">
    <property type="entry name" value="Type II secretion system, protein E, N-terminal domain"/>
    <property type="match status" value="1"/>
</dbReference>
<proteinExistence type="predicted"/>
<sequence>MNARTQNKKNLGTLLLELGRISEAEIERALEHQRLQGGYFGQALVDLGIVEQDELDFGLASQANMTYIEPDPVRIDSDVAALVPANWAQRHNALPIEVKEGWLTLVVDSPLKSGLSEELAKRTGLSVKLALCSARLLREAIRTVYRLDPVSQKPDQVLSLEAFWSLATSPPATRWGLTVRRNQVLGWIENEGEFQRHTLMHNWLVFLDRILSPPPSQILPAHGMRRWRATVRPDQSPGAVIVNSLTGPGGHDLEFEPLSEKLRDRLILPSSSQISTLRQEIQRRPTVLAVHSPSGQTARELVTRLPQLLLKNDHRSVCMLREGVHAISEDILVIAPPDEGEYEDTFNFIERLRLDAVGLEIDPVASPLWERAIKLAPLVLVVLSGMDEDQPLPPGINWLLAKFDENQPDWELV</sequence>
<keyword evidence="3" id="KW-1185">Reference proteome</keyword>
<dbReference type="RefSeq" id="WP_049724147.1">
    <property type="nucleotide sequence ID" value="NZ_CP012154.1"/>
</dbReference>
<evidence type="ECO:0000259" key="1">
    <source>
        <dbReference type="Pfam" id="PF05157"/>
    </source>
</evidence>
<dbReference type="InterPro" id="IPR037257">
    <property type="entry name" value="T2SS_E_N_sf"/>
</dbReference>
<evidence type="ECO:0000313" key="3">
    <source>
        <dbReference type="Proteomes" id="UP000066624"/>
    </source>
</evidence>
<reference evidence="2 3" key="1">
    <citation type="submission" date="2015-07" db="EMBL/GenBank/DDBJ databases">
        <authorList>
            <person name="Noorani M."/>
        </authorList>
    </citation>
    <scope>NUCLEOTIDE SEQUENCE [LARGE SCALE GENOMIC DNA]</scope>
    <source>
        <strain evidence="2 3">KCTC 42284</strain>
    </source>
</reference>
<dbReference type="EMBL" id="CP012154">
    <property type="protein sequence ID" value="AKS40429.1"/>
    <property type="molecule type" value="Genomic_DNA"/>
</dbReference>
<dbReference type="Proteomes" id="UP000066624">
    <property type="component" value="Chromosome"/>
</dbReference>
<evidence type="ECO:0000313" key="2">
    <source>
        <dbReference type="EMBL" id="AKS40429.1"/>
    </source>
</evidence>
<gene>
    <name evidence="2" type="ORF">WM2015_38</name>
</gene>
<dbReference type="STRING" id="1579979.WM2015_38"/>